<proteinExistence type="predicted"/>
<dbReference type="EMBL" id="JAUFQC010000027">
    <property type="protein sequence ID" value="MDN3611632.1"/>
    <property type="molecule type" value="Genomic_DNA"/>
</dbReference>
<dbReference type="Proteomes" id="UP001238540">
    <property type="component" value="Unassembled WGS sequence"/>
</dbReference>
<evidence type="ECO:0000256" key="2">
    <source>
        <dbReference type="ARBA" id="ARBA00022692"/>
    </source>
</evidence>
<name>A0ABT8BZU0_9VIBR</name>
<dbReference type="RefSeq" id="WP_217702155.1">
    <property type="nucleotide sequence ID" value="NZ_JABEYA020000005.1"/>
</dbReference>
<feature type="transmembrane region" description="Helical" evidence="6">
    <location>
        <begin position="81"/>
        <end position="101"/>
    </location>
</feature>
<keyword evidence="5 6" id="KW-0472">Membrane</keyword>
<dbReference type="Pfam" id="PF17537">
    <property type="entry name" value="DUF5455"/>
    <property type="match status" value="1"/>
</dbReference>
<evidence type="ECO:0000313" key="8">
    <source>
        <dbReference type="Proteomes" id="UP001238540"/>
    </source>
</evidence>
<evidence type="ECO:0000256" key="1">
    <source>
        <dbReference type="ARBA" id="ARBA00004551"/>
    </source>
</evidence>
<feature type="transmembrane region" description="Helical" evidence="6">
    <location>
        <begin position="49"/>
        <end position="75"/>
    </location>
</feature>
<evidence type="ECO:0000256" key="6">
    <source>
        <dbReference type="SAM" id="Phobius"/>
    </source>
</evidence>
<protein>
    <submittedName>
        <fullName evidence="7">DUF5455 family protein</fullName>
    </submittedName>
</protein>
<organism evidence="7 8">
    <name type="scientific">Vibrio ostreicida</name>
    <dbReference type="NCBI Taxonomy" id="526588"/>
    <lineage>
        <taxon>Bacteria</taxon>
        <taxon>Pseudomonadati</taxon>
        <taxon>Pseudomonadota</taxon>
        <taxon>Gammaproteobacteria</taxon>
        <taxon>Vibrionales</taxon>
        <taxon>Vibrionaceae</taxon>
        <taxon>Vibrio</taxon>
    </lineage>
</organism>
<keyword evidence="3" id="KW-1043">Host membrane</keyword>
<evidence type="ECO:0000256" key="3">
    <source>
        <dbReference type="ARBA" id="ARBA00022870"/>
    </source>
</evidence>
<keyword evidence="4 6" id="KW-1133">Transmembrane helix</keyword>
<feature type="transmembrane region" description="Helical" evidence="6">
    <location>
        <begin position="20"/>
        <end position="37"/>
    </location>
</feature>
<accession>A0ABT8BZU0</accession>
<sequence length="120" mass="13027">MIALLPILGTIGNAMRLPALAAFLGGLSAKIFGFFFLRYTKQIAINLTIVTMIVGLATAVSYSIYALLTAIHFVAPSVISQAWGFFVPDIAVPCVSTILSARIMCWVWEWQVYIVTKVAG</sequence>
<comment type="caution">
    <text evidence="7">The sequence shown here is derived from an EMBL/GenBank/DDBJ whole genome shotgun (WGS) entry which is preliminary data.</text>
</comment>
<evidence type="ECO:0000256" key="4">
    <source>
        <dbReference type="ARBA" id="ARBA00022989"/>
    </source>
</evidence>
<comment type="subcellular location">
    <subcellularLocation>
        <location evidence="1">Host membrane</location>
    </subcellularLocation>
</comment>
<keyword evidence="2 6" id="KW-0812">Transmembrane</keyword>
<reference evidence="8" key="1">
    <citation type="journal article" date="2019" name="Int. J. Syst. Evol. Microbiol.">
        <title>The Global Catalogue of Microorganisms (GCM) 10K type strain sequencing project: providing services to taxonomists for standard genome sequencing and annotation.</title>
        <authorList>
            <consortium name="The Broad Institute Genomics Platform"/>
            <consortium name="The Broad Institute Genome Sequencing Center for Infectious Disease"/>
            <person name="Wu L."/>
            <person name="Ma J."/>
        </authorList>
    </citation>
    <scope>NUCLEOTIDE SEQUENCE [LARGE SCALE GENOMIC DNA]</scope>
    <source>
        <strain evidence="8">CECT 7398</strain>
    </source>
</reference>
<keyword evidence="8" id="KW-1185">Reference proteome</keyword>
<evidence type="ECO:0000313" key="7">
    <source>
        <dbReference type="EMBL" id="MDN3611632.1"/>
    </source>
</evidence>
<dbReference type="InterPro" id="IPR035210">
    <property type="entry name" value="DUF5455"/>
</dbReference>
<gene>
    <name evidence="7" type="ORF">QWZ16_18700</name>
</gene>
<evidence type="ECO:0000256" key="5">
    <source>
        <dbReference type="ARBA" id="ARBA00023136"/>
    </source>
</evidence>